<dbReference type="KEGG" id="uma:UMAG_05227"/>
<dbReference type="InParanoid" id="A0A0D1E2W3"/>
<evidence type="ECO:0000313" key="2">
    <source>
        <dbReference type="EMBL" id="KIS70156.1"/>
    </source>
</evidence>
<sequence length="232" mass="25379">MRFSTAITLTALVATGSASASVLPRVLDNYDLAQPVAFEEREVPVLQCDAQPIFIGDLKMLSTTGREVYAAFEGIRNQDGYQQLDVQKAGQPSRIEKFAFTPCTSSFMGYQPESNKAAEVTFGRLQPAHLVGKRCVSADKLAHSDARLIAAKCEPSDDSGQLAQFWSLTKQPAAEEDKFVYYVNFLGLPAGDQPDFPGTYTLGQTTVGANKLVRLQHSKEEGKRSAYFLKLA</sequence>
<dbReference type="AlphaFoldDB" id="A0A0D1E2W3"/>
<dbReference type="eggNOG" id="ENOG502RD85">
    <property type="taxonomic scope" value="Eukaryota"/>
</dbReference>
<evidence type="ECO:0000256" key="1">
    <source>
        <dbReference type="SAM" id="SignalP"/>
    </source>
</evidence>
<proteinExistence type="predicted"/>
<dbReference type="OrthoDB" id="2541451at2759"/>
<feature type="signal peptide" evidence="1">
    <location>
        <begin position="1"/>
        <end position="20"/>
    </location>
</feature>
<evidence type="ECO:0000313" key="3">
    <source>
        <dbReference type="Proteomes" id="UP000000561"/>
    </source>
</evidence>
<keyword evidence="1" id="KW-0732">Signal</keyword>
<dbReference type="STRING" id="237631.A0A0D1E2W3"/>
<dbReference type="OMA" id="WSLTKQP"/>
<dbReference type="RefSeq" id="XP_011388264.1">
    <property type="nucleotide sequence ID" value="XM_011389962.1"/>
</dbReference>
<dbReference type="EMBL" id="CM003143">
    <property type="protein sequence ID" value="KIS70156.1"/>
    <property type="molecule type" value="Genomic_DNA"/>
</dbReference>
<accession>A0A0D1E2W3</accession>
<feature type="chain" id="PRO_5002229540" description="Ricin B lectin domain-containing protein" evidence="1">
    <location>
        <begin position="21"/>
        <end position="232"/>
    </location>
</feature>
<protein>
    <recommendedName>
        <fullName evidence="4">Ricin B lectin domain-containing protein</fullName>
    </recommendedName>
</protein>
<dbReference type="VEuPathDB" id="FungiDB:UMAG_05227"/>
<gene>
    <name evidence="2" type="ORF">UMAG_05227</name>
</gene>
<reference evidence="2 3" key="1">
    <citation type="journal article" date="2006" name="Nature">
        <title>Insights from the genome of the biotrophic fungal plant pathogen Ustilago maydis.</title>
        <authorList>
            <person name="Kamper J."/>
            <person name="Kahmann R."/>
            <person name="Bolker M."/>
            <person name="Ma L.J."/>
            <person name="Brefort T."/>
            <person name="Saville B.J."/>
            <person name="Banuett F."/>
            <person name="Kronstad J.W."/>
            <person name="Gold S.E."/>
            <person name="Muller O."/>
            <person name="Perlin M.H."/>
            <person name="Wosten H.A."/>
            <person name="de Vries R."/>
            <person name="Ruiz-Herrera J."/>
            <person name="Reynaga-Pena C.G."/>
            <person name="Snetselaar K."/>
            <person name="McCann M."/>
            <person name="Perez-Martin J."/>
            <person name="Feldbrugge M."/>
            <person name="Basse C.W."/>
            <person name="Steinberg G."/>
            <person name="Ibeas J.I."/>
            <person name="Holloman W."/>
            <person name="Guzman P."/>
            <person name="Farman M."/>
            <person name="Stajich J.E."/>
            <person name="Sentandreu R."/>
            <person name="Gonzalez-Prieto J.M."/>
            <person name="Kennell J.C."/>
            <person name="Molina L."/>
            <person name="Schirawski J."/>
            <person name="Mendoza-Mendoza A."/>
            <person name="Greilinger D."/>
            <person name="Munch K."/>
            <person name="Rossel N."/>
            <person name="Scherer M."/>
            <person name="Vranes M."/>
            <person name="Ladendorf O."/>
            <person name="Vincon V."/>
            <person name="Fuchs U."/>
            <person name="Sandrock B."/>
            <person name="Meng S."/>
            <person name="Ho E.C."/>
            <person name="Cahill M.J."/>
            <person name="Boyce K.J."/>
            <person name="Klose J."/>
            <person name="Klosterman S.J."/>
            <person name="Deelstra H.J."/>
            <person name="Ortiz-Castellanos L."/>
            <person name="Li W."/>
            <person name="Sanchez-Alonso P."/>
            <person name="Schreier P.H."/>
            <person name="Hauser-Hahn I."/>
            <person name="Vaupel M."/>
            <person name="Koopmann E."/>
            <person name="Friedrich G."/>
            <person name="Voss H."/>
            <person name="Schluter T."/>
            <person name="Margolis J."/>
            <person name="Platt D."/>
            <person name="Swimmer C."/>
            <person name="Gnirke A."/>
            <person name="Chen F."/>
            <person name="Vysotskaia V."/>
            <person name="Mannhaupt G."/>
            <person name="Guldener U."/>
            <person name="Munsterkotter M."/>
            <person name="Haase D."/>
            <person name="Oesterheld M."/>
            <person name="Mewes H.W."/>
            <person name="Mauceli E.W."/>
            <person name="DeCaprio D."/>
            <person name="Wade C.M."/>
            <person name="Butler J."/>
            <person name="Young S."/>
            <person name="Jaffe D.B."/>
            <person name="Calvo S."/>
            <person name="Nusbaum C."/>
            <person name="Galagan J."/>
            <person name="Birren B.W."/>
        </authorList>
    </citation>
    <scope>NUCLEOTIDE SEQUENCE [LARGE SCALE GENOMIC DNA]</scope>
    <source>
        <strain evidence="3">DSM 14603 / FGSC 9021 / UM521</strain>
    </source>
</reference>
<organism evidence="2 3">
    <name type="scientific">Mycosarcoma maydis</name>
    <name type="common">Corn smut fungus</name>
    <name type="synonym">Ustilago maydis</name>
    <dbReference type="NCBI Taxonomy" id="5270"/>
    <lineage>
        <taxon>Eukaryota</taxon>
        <taxon>Fungi</taxon>
        <taxon>Dikarya</taxon>
        <taxon>Basidiomycota</taxon>
        <taxon>Ustilaginomycotina</taxon>
        <taxon>Ustilaginomycetes</taxon>
        <taxon>Ustilaginales</taxon>
        <taxon>Ustilaginaceae</taxon>
        <taxon>Mycosarcoma</taxon>
    </lineage>
</organism>
<dbReference type="GeneID" id="23565174"/>
<evidence type="ECO:0008006" key="4">
    <source>
        <dbReference type="Google" id="ProtNLM"/>
    </source>
</evidence>
<name>A0A0D1E2W3_MYCMD</name>
<dbReference type="Proteomes" id="UP000000561">
    <property type="component" value="Chromosome 4"/>
</dbReference>
<keyword evidence="3" id="KW-1185">Reference proteome</keyword>